<proteinExistence type="predicted"/>
<feature type="transmembrane region" description="Helical" evidence="1">
    <location>
        <begin position="21"/>
        <end position="42"/>
    </location>
</feature>
<evidence type="ECO:0000256" key="1">
    <source>
        <dbReference type="SAM" id="Phobius"/>
    </source>
</evidence>
<evidence type="ECO:0000313" key="2">
    <source>
        <dbReference type="EMBL" id="ERT04900.1"/>
    </source>
</evidence>
<organism evidence="2 3">
    <name type="scientific">Lyngbya aestuarii BL J</name>
    <dbReference type="NCBI Taxonomy" id="1348334"/>
    <lineage>
        <taxon>Bacteria</taxon>
        <taxon>Bacillati</taxon>
        <taxon>Cyanobacteriota</taxon>
        <taxon>Cyanophyceae</taxon>
        <taxon>Oscillatoriophycideae</taxon>
        <taxon>Oscillatoriales</taxon>
        <taxon>Microcoleaceae</taxon>
        <taxon>Lyngbya</taxon>
    </lineage>
</organism>
<gene>
    <name evidence="2" type="ORF">M595_5146</name>
</gene>
<dbReference type="Proteomes" id="UP000017127">
    <property type="component" value="Unassembled WGS sequence"/>
</dbReference>
<dbReference type="EMBL" id="AUZM01000075">
    <property type="protein sequence ID" value="ERT04900.1"/>
    <property type="molecule type" value="Genomic_DNA"/>
</dbReference>
<evidence type="ECO:0000313" key="3">
    <source>
        <dbReference type="Proteomes" id="UP000017127"/>
    </source>
</evidence>
<keyword evidence="1" id="KW-1133">Transmembrane helix</keyword>
<protein>
    <submittedName>
        <fullName evidence="2">Uncharacterized protein</fullName>
    </submittedName>
</protein>
<accession>U7QD44</accession>
<reference evidence="2 3" key="1">
    <citation type="journal article" date="2013" name="Front. Microbiol.">
        <title>Comparative genomic analyses of the cyanobacterium, Lyngbya aestuarii BL J, a powerful hydrogen producer.</title>
        <authorList>
            <person name="Kothari A."/>
            <person name="Vaughn M."/>
            <person name="Garcia-Pichel F."/>
        </authorList>
    </citation>
    <scope>NUCLEOTIDE SEQUENCE [LARGE SCALE GENOMIC DNA]</scope>
    <source>
        <strain evidence="2 3">BL J</strain>
    </source>
</reference>
<comment type="caution">
    <text evidence="2">The sequence shown here is derived from an EMBL/GenBank/DDBJ whole genome shotgun (WGS) entry which is preliminary data.</text>
</comment>
<keyword evidence="1" id="KW-0812">Transmembrane</keyword>
<keyword evidence="1" id="KW-0472">Membrane</keyword>
<dbReference type="AlphaFoldDB" id="U7QD44"/>
<name>U7QD44_9CYAN</name>
<dbReference type="PATRIC" id="fig|1348334.3.peg.4958"/>
<dbReference type="RefSeq" id="WP_023068830.1">
    <property type="nucleotide sequence ID" value="NZ_AUZM01000075.1"/>
</dbReference>
<sequence length="479" mass="56460">MPSSKSIFRKKKKKVPWFEQLMALLALINFILVLFNLTYIPLRNFYFRYTPKLTQLYDPIKGIEPQRQTEDYIKTVEQLQQQALEFGLNSSEVNQTLNTLQTQSINLINEDPFAVANKSGTLEKIKNEIREKVPSSQDSAKEAFQIFWSTAYLTQQGFQEELEWFDEEIIPQMEVNYYRQIDENGQFIDEFWKIDLPFILIFLVEFLLRTYLVARRFVSFTWFDAMLWRWYDILLFIPYWRWLRIIPVTIRLEQVGWIDIERVRMQAIRGVLTSFAHELTEIVVIQAINQFQNDIENGDFLKQFFESQNRRYIDLNDINEIEVLATRLVQITVYKAIPKVQPEIEAILRYSLQSAVQQSPLSTQLKQIPGLQDLPTQITERLINELSKLAVEGPQSTYEAVKTAMEDPVGTRLSNELVRHFGAALGQEIQKEQSIHEIETLLVAFLEEFKINYVQRVDEENFEQVISEARQLRQLTKGK</sequence>
<keyword evidence="3" id="KW-1185">Reference proteome</keyword>